<dbReference type="SUPFAM" id="SSF52833">
    <property type="entry name" value="Thioredoxin-like"/>
    <property type="match status" value="1"/>
</dbReference>
<evidence type="ECO:0000313" key="4">
    <source>
        <dbReference type="EMBL" id="AZP12008.1"/>
    </source>
</evidence>
<feature type="domain" description="DSBA-like thioredoxin" evidence="3">
    <location>
        <begin position="5"/>
        <end position="193"/>
    </location>
</feature>
<protein>
    <recommendedName>
        <fullName evidence="1">2-hydroxychromene-2-carboxylate isomerase</fullName>
        <ecNumber evidence="1">5.99.1.4</ecNumber>
    </recommendedName>
</protein>
<name>A0A3S9HIV4_9BURK</name>
<dbReference type="OrthoDB" id="8560325at2"/>
<accession>A0A3S9HIV4</accession>
<dbReference type="Pfam" id="PF01323">
    <property type="entry name" value="DSBA"/>
    <property type="match status" value="1"/>
</dbReference>
<dbReference type="GO" id="GO:1901170">
    <property type="term" value="P:naphthalene catabolic process"/>
    <property type="evidence" value="ECO:0007669"/>
    <property type="project" value="InterPro"/>
</dbReference>
<evidence type="ECO:0000313" key="5">
    <source>
        <dbReference type="Proteomes" id="UP000275663"/>
    </source>
</evidence>
<dbReference type="GO" id="GO:0018845">
    <property type="term" value="F:2-hydroxychromene-2-carboxylate isomerase activity"/>
    <property type="evidence" value="ECO:0007669"/>
    <property type="project" value="UniProtKB-UniRule"/>
</dbReference>
<dbReference type="PANTHER" id="PTHR42943">
    <property type="entry name" value="GLUTATHIONE S-TRANSFERASE KAPPA"/>
    <property type="match status" value="1"/>
</dbReference>
<dbReference type="KEGG" id="upv:EJN92_08295"/>
<sequence length="201" mass="22094">MSAAIEYWFDFVSPYAYLASQSIETLAAKYGRTVDWKPILLGAVFKNTGSMPLTMRPPVMAEYFKHDFQRSARFANLPFVMPDPFPINTQNTARVCLWMKQAAPHLVGAFVRQVTLAYFSGPAAINEPQWLAAQVQALGLDGAAAAAACEDVARKDELKAACEQAMAQGVFGAPWIVIDGEAFWGNDRLPQVELWLANGGF</sequence>
<evidence type="ECO:0000256" key="2">
    <source>
        <dbReference type="PIRSR" id="PIRSR006386-1"/>
    </source>
</evidence>
<keyword evidence="5" id="KW-1185">Reference proteome</keyword>
<feature type="active site" description="Nucleophile" evidence="2">
    <location>
        <position position="13"/>
    </location>
</feature>
<organism evidence="4 5">
    <name type="scientific">Undibacterium parvum</name>
    <dbReference type="NCBI Taxonomy" id="401471"/>
    <lineage>
        <taxon>Bacteria</taxon>
        <taxon>Pseudomonadati</taxon>
        <taxon>Pseudomonadota</taxon>
        <taxon>Betaproteobacteria</taxon>
        <taxon>Burkholderiales</taxon>
        <taxon>Oxalobacteraceae</taxon>
        <taxon>Undibacterium</taxon>
    </lineage>
</organism>
<dbReference type="CDD" id="cd03022">
    <property type="entry name" value="DsbA_HCCA_Iso"/>
    <property type="match status" value="1"/>
</dbReference>
<dbReference type="PANTHER" id="PTHR42943:SF2">
    <property type="entry name" value="GLUTATHIONE S-TRANSFERASE KAPPA 1"/>
    <property type="match status" value="1"/>
</dbReference>
<dbReference type="AlphaFoldDB" id="A0A3S9HIV4"/>
<dbReference type="Proteomes" id="UP000275663">
    <property type="component" value="Chromosome"/>
</dbReference>
<evidence type="ECO:0000259" key="3">
    <source>
        <dbReference type="Pfam" id="PF01323"/>
    </source>
</evidence>
<dbReference type="EC" id="5.99.1.4" evidence="1"/>
<dbReference type="Gene3D" id="3.40.30.10">
    <property type="entry name" value="Glutaredoxin"/>
    <property type="match status" value="1"/>
</dbReference>
<dbReference type="PIRSF" id="PIRSF006386">
    <property type="entry name" value="HCCAis_GSTk"/>
    <property type="match status" value="1"/>
</dbReference>
<dbReference type="InterPro" id="IPR051924">
    <property type="entry name" value="GST_Kappa/NadH"/>
</dbReference>
<comment type="catalytic activity">
    <reaction evidence="1">
        <text>2-hydroxychromene-2-carboxylate = (3E)-4-(2-hydroxyphenyl)-2-oxobut-3-enoate</text>
        <dbReference type="Rhea" id="RHEA:27401"/>
        <dbReference type="ChEBI" id="CHEBI:59350"/>
        <dbReference type="ChEBI" id="CHEBI:59353"/>
        <dbReference type="EC" id="5.99.1.4"/>
    </reaction>
</comment>
<dbReference type="GO" id="GO:0004364">
    <property type="term" value="F:glutathione transferase activity"/>
    <property type="evidence" value="ECO:0007669"/>
    <property type="project" value="TreeGrafter"/>
</dbReference>
<keyword evidence="1 4" id="KW-0413">Isomerase</keyword>
<comment type="similarity">
    <text evidence="1">Belongs to the GST superfamily. NadH family.</text>
</comment>
<proteinExistence type="inferred from homology"/>
<dbReference type="EMBL" id="CP034464">
    <property type="protein sequence ID" value="AZP12008.1"/>
    <property type="molecule type" value="Genomic_DNA"/>
</dbReference>
<evidence type="ECO:0000256" key="1">
    <source>
        <dbReference type="PIRNR" id="PIRNR006386"/>
    </source>
</evidence>
<dbReference type="GO" id="GO:0004602">
    <property type="term" value="F:glutathione peroxidase activity"/>
    <property type="evidence" value="ECO:0007669"/>
    <property type="project" value="TreeGrafter"/>
</dbReference>
<dbReference type="InterPro" id="IPR036249">
    <property type="entry name" value="Thioredoxin-like_sf"/>
</dbReference>
<dbReference type="RefSeq" id="WP_126127390.1">
    <property type="nucleotide sequence ID" value="NZ_CP034464.1"/>
</dbReference>
<gene>
    <name evidence="4" type="ORF">EJN92_08295</name>
</gene>
<dbReference type="InterPro" id="IPR044087">
    <property type="entry name" value="NahD-like"/>
</dbReference>
<dbReference type="InterPro" id="IPR014440">
    <property type="entry name" value="HCCAis_GSTk"/>
</dbReference>
<dbReference type="GO" id="GO:0006749">
    <property type="term" value="P:glutathione metabolic process"/>
    <property type="evidence" value="ECO:0007669"/>
    <property type="project" value="TreeGrafter"/>
</dbReference>
<reference evidence="4 5" key="1">
    <citation type="journal article" date="2011" name="Int. J. Syst. Evol. Microbiol.">
        <title>Description of Undibacterium oligocarboniphilum sp. nov., isolated from purified water, and Undibacterium pigrum strain CCUG 49012 as the type strain of Undibacterium parvum sp. nov., and emended descriptions of the genus Undibacterium and the species Undibacterium pigrum.</title>
        <authorList>
            <person name="Eder W."/>
            <person name="Wanner G."/>
            <person name="Ludwig W."/>
            <person name="Busse H.J."/>
            <person name="Ziemke-Kageler F."/>
            <person name="Lang E."/>
        </authorList>
    </citation>
    <scope>NUCLEOTIDE SEQUENCE [LARGE SCALE GENOMIC DNA]</scope>
    <source>
        <strain evidence="4 5">DSM 23061</strain>
    </source>
</reference>
<dbReference type="InterPro" id="IPR001853">
    <property type="entry name" value="DSBA-like_thioredoxin_dom"/>
</dbReference>